<accession>A0A834WHW8</accession>
<dbReference type="Proteomes" id="UP000634136">
    <property type="component" value="Unassembled WGS sequence"/>
</dbReference>
<evidence type="ECO:0000313" key="1">
    <source>
        <dbReference type="EMBL" id="KAF7823312.1"/>
    </source>
</evidence>
<proteinExistence type="predicted"/>
<name>A0A834WHW8_9FABA</name>
<keyword evidence="2" id="KW-1185">Reference proteome</keyword>
<protein>
    <submittedName>
        <fullName evidence="1">Uncharacterized protein</fullName>
    </submittedName>
</protein>
<evidence type="ECO:0000313" key="2">
    <source>
        <dbReference type="Proteomes" id="UP000634136"/>
    </source>
</evidence>
<organism evidence="1 2">
    <name type="scientific">Senna tora</name>
    <dbReference type="NCBI Taxonomy" id="362788"/>
    <lineage>
        <taxon>Eukaryota</taxon>
        <taxon>Viridiplantae</taxon>
        <taxon>Streptophyta</taxon>
        <taxon>Embryophyta</taxon>
        <taxon>Tracheophyta</taxon>
        <taxon>Spermatophyta</taxon>
        <taxon>Magnoliopsida</taxon>
        <taxon>eudicotyledons</taxon>
        <taxon>Gunneridae</taxon>
        <taxon>Pentapetalae</taxon>
        <taxon>rosids</taxon>
        <taxon>fabids</taxon>
        <taxon>Fabales</taxon>
        <taxon>Fabaceae</taxon>
        <taxon>Caesalpinioideae</taxon>
        <taxon>Cassia clade</taxon>
        <taxon>Senna</taxon>
    </lineage>
</organism>
<dbReference type="EMBL" id="JAAIUW010000007">
    <property type="protein sequence ID" value="KAF7823312.1"/>
    <property type="molecule type" value="Genomic_DNA"/>
</dbReference>
<dbReference type="AlphaFoldDB" id="A0A834WHW8"/>
<reference evidence="1" key="1">
    <citation type="submission" date="2020-09" db="EMBL/GenBank/DDBJ databases">
        <title>Genome-Enabled Discovery of Anthraquinone Biosynthesis in Senna tora.</title>
        <authorList>
            <person name="Kang S.-H."/>
            <person name="Pandey R.P."/>
            <person name="Lee C.-M."/>
            <person name="Sim J.-S."/>
            <person name="Jeong J.-T."/>
            <person name="Choi B.-S."/>
            <person name="Jung M."/>
            <person name="Ginzburg D."/>
            <person name="Zhao K."/>
            <person name="Won S.Y."/>
            <person name="Oh T.-J."/>
            <person name="Yu Y."/>
            <person name="Kim N.-H."/>
            <person name="Lee O.R."/>
            <person name="Lee T.-H."/>
            <person name="Bashyal P."/>
            <person name="Kim T.-S."/>
            <person name="Lee W.-H."/>
            <person name="Kawkins C."/>
            <person name="Kim C.-K."/>
            <person name="Kim J.S."/>
            <person name="Ahn B.O."/>
            <person name="Rhee S.Y."/>
            <person name="Sohng J.K."/>
        </authorList>
    </citation>
    <scope>NUCLEOTIDE SEQUENCE</scope>
    <source>
        <tissue evidence="1">Leaf</tissue>
    </source>
</reference>
<comment type="caution">
    <text evidence="1">The sequence shown here is derived from an EMBL/GenBank/DDBJ whole genome shotgun (WGS) entry which is preliminary data.</text>
</comment>
<gene>
    <name evidence="1" type="ORF">G2W53_021456</name>
</gene>
<sequence>MGLDVFAISSNTPNPKVHK</sequence>